<sequence>MSDVIPATTQFRTKVAAAVAAGGSVPAITHVAWGTNGEPAGPDETALGAEVHRQAVDSATADGVLLTVLATLRGDDVPGHAIREIGIFDADGDLAGRRAFTPKELDAGTELETTLDLQF</sequence>
<proteinExistence type="predicted"/>
<reference evidence="2 3" key="1">
    <citation type="submission" date="2017-08" db="EMBL/GenBank/DDBJ databases">
        <authorList>
            <person name="de Groot N.N."/>
        </authorList>
    </citation>
    <scope>NUCLEOTIDE SEQUENCE [LARGE SCALE GENOMIC DNA]</scope>
    <source>
        <strain evidence="2 3">USBA 855</strain>
    </source>
</reference>
<name>A0A285VR01_9GAMM</name>
<dbReference type="EMBL" id="OBQJ01000007">
    <property type="protein sequence ID" value="SOC56465.1"/>
    <property type="molecule type" value="Genomic_DNA"/>
</dbReference>
<dbReference type="RefSeq" id="WP_097023402.1">
    <property type="nucleotide sequence ID" value="NZ_OBQJ01000007.1"/>
</dbReference>
<dbReference type="Proteomes" id="UP000219023">
    <property type="component" value="Unassembled WGS sequence"/>
</dbReference>
<gene>
    <name evidence="2" type="ORF">SAMN05421509_10761</name>
</gene>
<dbReference type="AlphaFoldDB" id="A0A285VR01"/>
<evidence type="ECO:0000259" key="1">
    <source>
        <dbReference type="Pfam" id="PF12571"/>
    </source>
</evidence>
<accession>A0A285VR01</accession>
<evidence type="ECO:0000313" key="3">
    <source>
        <dbReference type="Proteomes" id="UP000219023"/>
    </source>
</evidence>
<protein>
    <submittedName>
        <fullName evidence="2">Phage tail-collar fibre protein</fullName>
    </submittedName>
</protein>
<feature type="domain" description="Phage tail fibre protein N-terminal" evidence="1">
    <location>
        <begin position="8"/>
        <end position="95"/>
    </location>
</feature>
<evidence type="ECO:0000313" key="2">
    <source>
        <dbReference type="EMBL" id="SOC56465.1"/>
    </source>
</evidence>
<dbReference type="OrthoDB" id="9810174at2"/>
<dbReference type="InterPro" id="IPR022225">
    <property type="entry name" value="Phage_tail_fibre_N"/>
</dbReference>
<organism evidence="2 3">
    <name type="scientific">Chromohalobacter canadensis</name>
    <dbReference type="NCBI Taxonomy" id="141389"/>
    <lineage>
        <taxon>Bacteria</taxon>
        <taxon>Pseudomonadati</taxon>
        <taxon>Pseudomonadota</taxon>
        <taxon>Gammaproteobacteria</taxon>
        <taxon>Oceanospirillales</taxon>
        <taxon>Halomonadaceae</taxon>
        <taxon>Chromohalobacter</taxon>
    </lineage>
</organism>
<dbReference type="Pfam" id="PF12571">
    <property type="entry name" value="Phage_tail_fib"/>
    <property type="match status" value="1"/>
</dbReference>